<evidence type="ECO:0000313" key="3">
    <source>
        <dbReference type="Proteomes" id="UP000824469"/>
    </source>
</evidence>
<feature type="domain" description="6-phosphogluconate dehydrogenase NADP-binding" evidence="1">
    <location>
        <begin position="1"/>
        <end position="105"/>
    </location>
</feature>
<name>A0AA38FYZ5_TAXCH</name>
<keyword evidence="3" id="KW-1185">Reference proteome</keyword>
<dbReference type="Gene3D" id="3.40.50.720">
    <property type="entry name" value="NAD(P)-binding Rossmann-like Domain"/>
    <property type="match status" value="1"/>
</dbReference>
<dbReference type="InterPro" id="IPR051265">
    <property type="entry name" value="HIBADH-related_NP60_sf"/>
</dbReference>
<dbReference type="Pfam" id="PF03446">
    <property type="entry name" value="NAD_binding_2"/>
    <property type="match status" value="1"/>
</dbReference>
<organism evidence="2 3">
    <name type="scientific">Taxus chinensis</name>
    <name type="common">Chinese yew</name>
    <name type="synonym">Taxus wallichiana var. chinensis</name>
    <dbReference type="NCBI Taxonomy" id="29808"/>
    <lineage>
        <taxon>Eukaryota</taxon>
        <taxon>Viridiplantae</taxon>
        <taxon>Streptophyta</taxon>
        <taxon>Embryophyta</taxon>
        <taxon>Tracheophyta</taxon>
        <taxon>Spermatophyta</taxon>
        <taxon>Pinopsida</taxon>
        <taxon>Pinidae</taxon>
        <taxon>Conifers II</taxon>
        <taxon>Cupressales</taxon>
        <taxon>Taxaceae</taxon>
        <taxon>Taxus</taxon>
    </lineage>
</organism>
<evidence type="ECO:0000259" key="1">
    <source>
        <dbReference type="Pfam" id="PF03446"/>
    </source>
</evidence>
<dbReference type="SUPFAM" id="SSF51735">
    <property type="entry name" value="NAD(P)-binding Rossmann-fold domains"/>
    <property type="match status" value="1"/>
</dbReference>
<dbReference type="GO" id="GO:0005829">
    <property type="term" value="C:cytosol"/>
    <property type="evidence" value="ECO:0007669"/>
    <property type="project" value="TreeGrafter"/>
</dbReference>
<feature type="non-terminal residue" evidence="2">
    <location>
        <position position="1"/>
    </location>
</feature>
<dbReference type="PANTHER" id="PTHR43580">
    <property type="entry name" value="OXIDOREDUCTASE GLYR1-RELATED"/>
    <property type="match status" value="1"/>
</dbReference>
<comment type="caution">
    <text evidence="2">The sequence shown here is derived from an EMBL/GenBank/DDBJ whole genome shotgun (WGS) entry which is preliminary data.</text>
</comment>
<dbReference type="AlphaFoldDB" id="A0AA38FYZ5"/>
<dbReference type="PANTHER" id="PTHR43580:SF9">
    <property type="entry name" value="GLYOXYLATE_SUCCINIC SEMIALDEHYDE REDUCTASE 1"/>
    <property type="match status" value="1"/>
</dbReference>
<reference evidence="2 3" key="1">
    <citation type="journal article" date="2021" name="Nat. Plants">
        <title>The Taxus genome provides insights into paclitaxel biosynthesis.</title>
        <authorList>
            <person name="Xiong X."/>
            <person name="Gou J."/>
            <person name="Liao Q."/>
            <person name="Li Y."/>
            <person name="Zhou Q."/>
            <person name="Bi G."/>
            <person name="Li C."/>
            <person name="Du R."/>
            <person name="Wang X."/>
            <person name="Sun T."/>
            <person name="Guo L."/>
            <person name="Liang H."/>
            <person name="Lu P."/>
            <person name="Wu Y."/>
            <person name="Zhang Z."/>
            <person name="Ro D.K."/>
            <person name="Shang Y."/>
            <person name="Huang S."/>
            <person name="Yan J."/>
        </authorList>
    </citation>
    <scope>NUCLEOTIDE SEQUENCE [LARGE SCALE GENOMIC DNA]</scope>
    <source>
        <strain evidence="2">Ta-2019</strain>
    </source>
</reference>
<dbReference type="InterPro" id="IPR006115">
    <property type="entry name" value="6PGDH_NADP-bd"/>
</dbReference>
<sequence>CEELAAHGASIGNTPAEVAKKCKYTIAMLADPPAALSVVYAKDGVLEQMCSGKGYIDMSTVDAATSTKICEGILAKGGRFVEAPVSGSKKPAEDGQLIILAAGDK</sequence>
<dbReference type="GO" id="GO:0050661">
    <property type="term" value="F:NADP binding"/>
    <property type="evidence" value="ECO:0007669"/>
    <property type="project" value="InterPro"/>
</dbReference>
<dbReference type="InterPro" id="IPR036291">
    <property type="entry name" value="NAD(P)-bd_dom_sf"/>
</dbReference>
<dbReference type="OMA" id="HILVEYL"/>
<dbReference type="Proteomes" id="UP000824469">
    <property type="component" value="Unassembled WGS sequence"/>
</dbReference>
<protein>
    <recommendedName>
        <fullName evidence="1">6-phosphogluconate dehydrogenase NADP-binding domain-containing protein</fullName>
    </recommendedName>
</protein>
<feature type="non-terminal residue" evidence="2">
    <location>
        <position position="105"/>
    </location>
</feature>
<proteinExistence type="predicted"/>
<dbReference type="EMBL" id="JAHRHJ020000006">
    <property type="protein sequence ID" value="KAH9313307.1"/>
    <property type="molecule type" value="Genomic_DNA"/>
</dbReference>
<accession>A0AA38FYZ5</accession>
<gene>
    <name evidence="2" type="ORF">KI387_028342</name>
</gene>
<evidence type="ECO:0000313" key="2">
    <source>
        <dbReference type="EMBL" id="KAH9313307.1"/>
    </source>
</evidence>